<dbReference type="KEGG" id="hir:HETIRDRAFT_447196"/>
<dbReference type="OrthoDB" id="1879366at2759"/>
<dbReference type="Gene3D" id="3.90.180.10">
    <property type="entry name" value="Medium-chain alcohol dehydrogenases, catalytic domain"/>
    <property type="match status" value="1"/>
</dbReference>
<dbReference type="SUPFAM" id="SSF51735">
    <property type="entry name" value="NAD(P)-binding Rossmann-fold domains"/>
    <property type="match status" value="1"/>
</dbReference>
<dbReference type="GO" id="GO:0005737">
    <property type="term" value="C:cytoplasm"/>
    <property type="evidence" value="ECO:0007669"/>
    <property type="project" value="TreeGrafter"/>
</dbReference>
<dbReference type="GO" id="GO:0004022">
    <property type="term" value="F:alcohol dehydrogenase (NAD+) activity"/>
    <property type="evidence" value="ECO:0007669"/>
    <property type="project" value="TreeGrafter"/>
</dbReference>
<gene>
    <name evidence="8" type="ORF">HETIRDRAFT_447196</name>
</gene>
<keyword evidence="6" id="KW-0520">NAD</keyword>
<evidence type="ECO:0000256" key="3">
    <source>
        <dbReference type="ARBA" id="ARBA00022723"/>
    </source>
</evidence>
<dbReference type="PROSITE" id="PS00059">
    <property type="entry name" value="ADH_ZINC"/>
    <property type="match status" value="1"/>
</dbReference>
<dbReference type="Pfam" id="PF08240">
    <property type="entry name" value="ADH_N"/>
    <property type="match status" value="1"/>
</dbReference>
<reference evidence="8 9" key="1">
    <citation type="journal article" date="2012" name="New Phytol.">
        <title>Insight into trade-off between wood decay and parasitism from the genome of a fungal forest pathogen.</title>
        <authorList>
            <person name="Olson A."/>
            <person name="Aerts A."/>
            <person name="Asiegbu F."/>
            <person name="Belbahri L."/>
            <person name="Bouzid O."/>
            <person name="Broberg A."/>
            <person name="Canback B."/>
            <person name="Coutinho P.M."/>
            <person name="Cullen D."/>
            <person name="Dalman K."/>
            <person name="Deflorio G."/>
            <person name="van Diepen L.T."/>
            <person name="Dunand C."/>
            <person name="Duplessis S."/>
            <person name="Durling M."/>
            <person name="Gonthier P."/>
            <person name="Grimwood J."/>
            <person name="Fossdal C.G."/>
            <person name="Hansson D."/>
            <person name="Henrissat B."/>
            <person name="Hietala A."/>
            <person name="Himmelstrand K."/>
            <person name="Hoffmeister D."/>
            <person name="Hogberg N."/>
            <person name="James T.Y."/>
            <person name="Karlsson M."/>
            <person name="Kohler A."/>
            <person name="Kues U."/>
            <person name="Lee Y.H."/>
            <person name="Lin Y.C."/>
            <person name="Lind M."/>
            <person name="Lindquist E."/>
            <person name="Lombard V."/>
            <person name="Lucas S."/>
            <person name="Lunden K."/>
            <person name="Morin E."/>
            <person name="Murat C."/>
            <person name="Park J."/>
            <person name="Raffaello T."/>
            <person name="Rouze P."/>
            <person name="Salamov A."/>
            <person name="Schmutz J."/>
            <person name="Solheim H."/>
            <person name="Stahlberg J."/>
            <person name="Velez H."/>
            <person name="de Vries R.P."/>
            <person name="Wiebenga A."/>
            <person name="Woodward S."/>
            <person name="Yakovlev I."/>
            <person name="Garbelotto M."/>
            <person name="Martin F."/>
            <person name="Grigoriev I.V."/>
            <person name="Stenlid J."/>
        </authorList>
    </citation>
    <scope>NUCLEOTIDE SEQUENCE [LARGE SCALE GENOMIC DNA]</scope>
    <source>
        <strain evidence="8 9">TC 32-1</strain>
    </source>
</reference>
<protein>
    <recommendedName>
        <fullName evidence="7">Enoyl reductase (ER) domain-containing protein</fullName>
    </recommendedName>
</protein>
<dbReference type="PANTHER" id="PTHR42940:SF3">
    <property type="entry name" value="ALCOHOL DEHYDROGENASE 1-RELATED"/>
    <property type="match status" value="1"/>
</dbReference>
<dbReference type="InterPro" id="IPR011032">
    <property type="entry name" value="GroES-like_sf"/>
</dbReference>
<dbReference type="InterPro" id="IPR020843">
    <property type="entry name" value="ER"/>
</dbReference>
<sequence length="358" mass="37431">MVVSAVPTSQKVAAITAVSDPPVLSVLADYLVPDPATLLPSQALIRITHSGVCHSDLHIAAGHWPAAPPPLIGGHERVGIVVAFGPGAEPFNGSLKVGARVGVKWLIDACGRCEVCRKGSDPHCPFRKLSGHTVNGTFCEYMVAWADHLIPIPEGLSSQDAAPVLCAGLTVYSALKHANLAVGDWVVVPGAGGGLGHLAIQYALAIGLRVVAIDSGAEKKSLCLALGADSASQPPLCLFVIETKLLQAAAYNNALAYLRPLGTLVAIGMPTAFTLHVPLDLLVAKGLHVVGSVLGYVLPHLGSAIPLRFSHAHEALDFVARGRVKSHQTPRKLEDINAVFREMEAGNSVGRGVIQMEH</sequence>
<dbReference type="eggNOG" id="KOG0023">
    <property type="taxonomic scope" value="Eukaryota"/>
</dbReference>
<dbReference type="Gene3D" id="3.40.50.720">
    <property type="entry name" value="NAD(P)-binding Rossmann-like Domain"/>
    <property type="match status" value="1"/>
</dbReference>
<dbReference type="HOGENOM" id="CLU_026673_20_1_1"/>
<dbReference type="SUPFAM" id="SSF50129">
    <property type="entry name" value="GroES-like"/>
    <property type="match status" value="1"/>
</dbReference>
<dbReference type="STRING" id="747525.W4KM24"/>
<dbReference type="InterPro" id="IPR036291">
    <property type="entry name" value="NAD(P)-bd_dom_sf"/>
</dbReference>
<dbReference type="PANTHER" id="PTHR42940">
    <property type="entry name" value="ALCOHOL DEHYDROGENASE 1-RELATED"/>
    <property type="match status" value="1"/>
</dbReference>
<dbReference type="SMART" id="SM00829">
    <property type="entry name" value="PKS_ER"/>
    <property type="match status" value="1"/>
</dbReference>
<keyword evidence="9" id="KW-1185">Reference proteome</keyword>
<evidence type="ECO:0000313" key="9">
    <source>
        <dbReference type="Proteomes" id="UP000030671"/>
    </source>
</evidence>
<evidence type="ECO:0000259" key="7">
    <source>
        <dbReference type="SMART" id="SM00829"/>
    </source>
</evidence>
<evidence type="ECO:0000313" key="8">
    <source>
        <dbReference type="EMBL" id="ETW86420.1"/>
    </source>
</evidence>
<organism evidence="8 9">
    <name type="scientific">Heterobasidion irregulare (strain TC 32-1)</name>
    <dbReference type="NCBI Taxonomy" id="747525"/>
    <lineage>
        <taxon>Eukaryota</taxon>
        <taxon>Fungi</taxon>
        <taxon>Dikarya</taxon>
        <taxon>Basidiomycota</taxon>
        <taxon>Agaricomycotina</taxon>
        <taxon>Agaricomycetes</taxon>
        <taxon>Russulales</taxon>
        <taxon>Bondarzewiaceae</taxon>
        <taxon>Heterobasidion</taxon>
        <taxon>Heterobasidion annosum species complex</taxon>
    </lineage>
</organism>
<dbReference type="EMBL" id="KI925454">
    <property type="protein sequence ID" value="ETW86420.1"/>
    <property type="molecule type" value="Genomic_DNA"/>
</dbReference>
<comment type="similarity">
    <text evidence="2">Belongs to the zinc-containing alcohol dehydrogenase family.</text>
</comment>
<evidence type="ECO:0000256" key="1">
    <source>
        <dbReference type="ARBA" id="ARBA00001947"/>
    </source>
</evidence>
<dbReference type="Proteomes" id="UP000030671">
    <property type="component" value="Unassembled WGS sequence"/>
</dbReference>
<evidence type="ECO:0000256" key="2">
    <source>
        <dbReference type="ARBA" id="ARBA00008072"/>
    </source>
</evidence>
<feature type="domain" description="Enoyl reductase (ER)" evidence="7">
    <location>
        <begin position="25"/>
        <end position="354"/>
    </location>
</feature>
<dbReference type="InterPro" id="IPR002328">
    <property type="entry name" value="ADH_Zn_CS"/>
</dbReference>
<proteinExistence type="inferred from homology"/>
<dbReference type="InterPro" id="IPR013154">
    <property type="entry name" value="ADH-like_N"/>
</dbReference>
<dbReference type="GeneID" id="20675739"/>
<dbReference type="RefSeq" id="XP_009540445.1">
    <property type="nucleotide sequence ID" value="XM_009542150.1"/>
</dbReference>
<dbReference type="InParanoid" id="W4KM24"/>
<name>W4KM24_HETIT</name>
<keyword evidence="3" id="KW-0479">Metal-binding</keyword>
<keyword evidence="4" id="KW-0862">Zinc</keyword>
<dbReference type="AlphaFoldDB" id="W4KM24"/>
<evidence type="ECO:0000256" key="6">
    <source>
        <dbReference type="ARBA" id="ARBA00023027"/>
    </source>
</evidence>
<accession>W4KM24</accession>
<evidence type="ECO:0000256" key="5">
    <source>
        <dbReference type="ARBA" id="ARBA00023002"/>
    </source>
</evidence>
<keyword evidence="5" id="KW-0560">Oxidoreductase</keyword>
<comment type="cofactor">
    <cofactor evidence="1">
        <name>Zn(2+)</name>
        <dbReference type="ChEBI" id="CHEBI:29105"/>
    </cofactor>
</comment>
<evidence type="ECO:0000256" key="4">
    <source>
        <dbReference type="ARBA" id="ARBA00022833"/>
    </source>
</evidence>
<dbReference type="GO" id="GO:0008270">
    <property type="term" value="F:zinc ion binding"/>
    <property type="evidence" value="ECO:0007669"/>
    <property type="project" value="InterPro"/>
</dbReference>